<evidence type="ECO:0000259" key="12">
    <source>
        <dbReference type="Pfam" id="PF08245"/>
    </source>
</evidence>
<name>A0ABT2PVR8_9MOLU</name>
<dbReference type="NCBIfam" id="TIGR01499">
    <property type="entry name" value="folC"/>
    <property type="match status" value="1"/>
</dbReference>
<accession>A0ABT2PVR8</accession>
<evidence type="ECO:0000256" key="7">
    <source>
        <dbReference type="ARBA" id="ARBA00022842"/>
    </source>
</evidence>
<dbReference type="RefSeq" id="WP_262096318.1">
    <property type="nucleotide sequence ID" value="NZ_JAOEGN010000008.1"/>
</dbReference>
<evidence type="ECO:0000256" key="6">
    <source>
        <dbReference type="ARBA" id="ARBA00022840"/>
    </source>
</evidence>
<protein>
    <recommendedName>
        <fullName evidence="2">tetrahydrofolate synthase</fullName>
        <ecNumber evidence="2">6.3.2.17</ecNumber>
    </recommendedName>
    <alternativeName>
        <fullName evidence="8">Tetrahydrofolylpolyglutamate synthase</fullName>
    </alternativeName>
</protein>
<evidence type="ECO:0000256" key="1">
    <source>
        <dbReference type="ARBA" id="ARBA00008276"/>
    </source>
</evidence>
<dbReference type="Gene3D" id="3.90.190.20">
    <property type="entry name" value="Mur ligase, C-terminal domain"/>
    <property type="match status" value="1"/>
</dbReference>
<dbReference type="Pfam" id="PF08245">
    <property type="entry name" value="Mur_ligase_M"/>
    <property type="match status" value="1"/>
</dbReference>
<evidence type="ECO:0000259" key="11">
    <source>
        <dbReference type="Pfam" id="PF02875"/>
    </source>
</evidence>
<sequence length="421" mass="47746">MFKDIVEAIAWIEHQVKFKPKTDLNRMRAAALALGNPQDAYKIIHVGGTNGKGSVVSYLSTILSKQMKVGTYTSPYILKFNERIQVNLEMIPDADLLVYINEIHDFNETFHQSYGETLSFFELVTLIAFKYFKDQKVDLVVLEVGLGGLLDATNICNPIASVITNIGFDHMQQLGNTLESIAFNKLGIVKPNIPLFTSVDEALIPQFEATCKSLNAPLISITDKHYVIESNEPLEFIYEYHYYQPRLQGLYQAKNATLAISVVNYLFPKTPIRMIKEGIHETAWPGRFEVFSKHPVVILDGAHNRHGIEALCKSIESMYPNRHIHSLFCAMSDKETEIMLNRVSSISDSVTLTHFDYKRTAELSILLEQTHHKNKKAIENPKEAFESILSDATSDDVIIITGSLYFVSYIRPYLIERFDLA</sequence>
<evidence type="ECO:0000256" key="10">
    <source>
        <dbReference type="PIRNR" id="PIRNR001563"/>
    </source>
</evidence>
<feature type="domain" description="Mur ligase C-terminal" evidence="11">
    <location>
        <begin position="286"/>
        <end position="403"/>
    </location>
</feature>
<dbReference type="InterPro" id="IPR001645">
    <property type="entry name" value="Folylpolyglutamate_synth"/>
</dbReference>
<evidence type="ECO:0000256" key="8">
    <source>
        <dbReference type="ARBA" id="ARBA00030592"/>
    </source>
</evidence>
<dbReference type="Pfam" id="PF02875">
    <property type="entry name" value="Mur_ligase_C"/>
    <property type="match status" value="1"/>
</dbReference>
<dbReference type="EC" id="6.3.2.17" evidence="2"/>
<keyword evidence="3 10" id="KW-0436">Ligase</keyword>
<organism evidence="13 14">
    <name type="scientific">Paracholeplasma vituli</name>
    <dbReference type="NCBI Taxonomy" id="69473"/>
    <lineage>
        <taxon>Bacteria</taxon>
        <taxon>Bacillati</taxon>
        <taxon>Mycoplasmatota</taxon>
        <taxon>Mollicutes</taxon>
        <taxon>Acholeplasmatales</taxon>
        <taxon>Acholeplasmataceae</taxon>
        <taxon>Paracholeplasma</taxon>
    </lineage>
</organism>
<gene>
    <name evidence="13" type="ORF">N7603_05235</name>
</gene>
<dbReference type="InterPro" id="IPR018109">
    <property type="entry name" value="Folylpolyglutamate_synth_CS"/>
</dbReference>
<proteinExistence type="inferred from homology"/>
<dbReference type="InterPro" id="IPR036565">
    <property type="entry name" value="Mur-like_cat_sf"/>
</dbReference>
<dbReference type="Gene3D" id="3.40.1190.10">
    <property type="entry name" value="Mur-like, catalytic domain"/>
    <property type="match status" value="1"/>
</dbReference>
<dbReference type="EMBL" id="JAOEGN010000008">
    <property type="protein sequence ID" value="MCU0105055.1"/>
    <property type="molecule type" value="Genomic_DNA"/>
</dbReference>
<comment type="catalytic activity">
    <reaction evidence="9">
        <text>(6S)-5,6,7,8-tetrahydrofolyl-(gamma-L-Glu)(n) + L-glutamate + ATP = (6S)-5,6,7,8-tetrahydrofolyl-(gamma-L-Glu)(n+1) + ADP + phosphate + H(+)</text>
        <dbReference type="Rhea" id="RHEA:10580"/>
        <dbReference type="Rhea" id="RHEA-COMP:14738"/>
        <dbReference type="Rhea" id="RHEA-COMP:14740"/>
        <dbReference type="ChEBI" id="CHEBI:15378"/>
        <dbReference type="ChEBI" id="CHEBI:29985"/>
        <dbReference type="ChEBI" id="CHEBI:30616"/>
        <dbReference type="ChEBI" id="CHEBI:43474"/>
        <dbReference type="ChEBI" id="CHEBI:141005"/>
        <dbReference type="ChEBI" id="CHEBI:456216"/>
        <dbReference type="EC" id="6.3.2.17"/>
    </reaction>
</comment>
<evidence type="ECO:0000256" key="9">
    <source>
        <dbReference type="ARBA" id="ARBA00047493"/>
    </source>
</evidence>
<evidence type="ECO:0000313" key="14">
    <source>
        <dbReference type="Proteomes" id="UP001209076"/>
    </source>
</evidence>
<keyword evidence="5 10" id="KW-0547">Nucleotide-binding</keyword>
<dbReference type="InterPro" id="IPR036615">
    <property type="entry name" value="Mur_ligase_C_dom_sf"/>
</dbReference>
<evidence type="ECO:0000256" key="3">
    <source>
        <dbReference type="ARBA" id="ARBA00022598"/>
    </source>
</evidence>
<feature type="domain" description="Mur ligase central" evidence="12">
    <location>
        <begin position="46"/>
        <end position="262"/>
    </location>
</feature>
<keyword evidence="7" id="KW-0460">Magnesium</keyword>
<dbReference type="PANTHER" id="PTHR11136">
    <property type="entry name" value="FOLYLPOLYGLUTAMATE SYNTHASE-RELATED"/>
    <property type="match status" value="1"/>
</dbReference>
<dbReference type="InterPro" id="IPR013221">
    <property type="entry name" value="Mur_ligase_cen"/>
</dbReference>
<evidence type="ECO:0000313" key="13">
    <source>
        <dbReference type="EMBL" id="MCU0105055.1"/>
    </source>
</evidence>
<dbReference type="PROSITE" id="PS01011">
    <property type="entry name" value="FOLYLPOLYGLU_SYNT_1"/>
    <property type="match status" value="1"/>
</dbReference>
<dbReference type="Proteomes" id="UP001209076">
    <property type="component" value="Unassembled WGS sequence"/>
</dbReference>
<keyword evidence="6 10" id="KW-0067">ATP-binding</keyword>
<reference evidence="14" key="1">
    <citation type="submission" date="2023-07" db="EMBL/GenBank/DDBJ databases">
        <title>Novel Mycoplasma species identified in domestic and wild animals.</title>
        <authorList>
            <person name="Volokhov D.V."/>
            <person name="Furtak V.A."/>
            <person name="Zagorodnyaya T.A."/>
        </authorList>
    </citation>
    <scope>NUCLEOTIDE SEQUENCE [LARGE SCALE GENOMIC DNA]</scope>
    <source>
        <strain evidence="14">92-19</strain>
    </source>
</reference>
<dbReference type="InterPro" id="IPR004101">
    <property type="entry name" value="Mur_ligase_C"/>
</dbReference>
<dbReference type="PANTHER" id="PTHR11136:SF0">
    <property type="entry name" value="DIHYDROFOLATE SYNTHETASE-RELATED"/>
    <property type="match status" value="1"/>
</dbReference>
<dbReference type="SUPFAM" id="SSF53623">
    <property type="entry name" value="MurD-like peptide ligases, catalytic domain"/>
    <property type="match status" value="1"/>
</dbReference>
<evidence type="ECO:0000256" key="2">
    <source>
        <dbReference type="ARBA" id="ARBA00013025"/>
    </source>
</evidence>
<keyword evidence="14" id="KW-1185">Reference proteome</keyword>
<evidence type="ECO:0000256" key="4">
    <source>
        <dbReference type="ARBA" id="ARBA00022723"/>
    </source>
</evidence>
<keyword evidence="4" id="KW-0479">Metal-binding</keyword>
<comment type="similarity">
    <text evidence="1 10">Belongs to the folylpolyglutamate synthase family.</text>
</comment>
<comment type="caution">
    <text evidence="13">The sequence shown here is derived from an EMBL/GenBank/DDBJ whole genome shotgun (WGS) entry which is preliminary data.</text>
</comment>
<dbReference type="SUPFAM" id="SSF53244">
    <property type="entry name" value="MurD-like peptide ligases, peptide-binding domain"/>
    <property type="match status" value="1"/>
</dbReference>
<evidence type="ECO:0000256" key="5">
    <source>
        <dbReference type="ARBA" id="ARBA00022741"/>
    </source>
</evidence>
<dbReference type="PIRSF" id="PIRSF001563">
    <property type="entry name" value="Folylpolyglu_synth"/>
    <property type="match status" value="1"/>
</dbReference>